<dbReference type="InterPro" id="IPR050869">
    <property type="entry name" value="H3K4_H4K5_MeTrfase"/>
</dbReference>
<reference evidence="2" key="1">
    <citation type="journal article" date="2021" name="Nat. Commun.">
        <title>Genetic determinants of endophytism in the Arabidopsis root mycobiome.</title>
        <authorList>
            <person name="Mesny F."/>
            <person name="Miyauchi S."/>
            <person name="Thiergart T."/>
            <person name="Pickel B."/>
            <person name="Atanasova L."/>
            <person name="Karlsson M."/>
            <person name="Huettel B."/>
            <person name="Barry K.W."/>
            <person name="Haridas S."/>
            <person name="Chen C."/>
            <person name="Bauer D."/>
            <person name="Andreopoulos W."/>
            <person name="Pangilinan J."/>
            <person name="LaButti K."/>
            <person name="Riley R."/>
            <person name="Lipzen A."/>
            <person name="Clum A."/>
            <person name="Drula E."/>
            <person name="Henrissat B."/>
            <person name="Kohler A."/>
            <person name="Grigoriev I.V."/>
            <person name="Martin F.M."/>
            <person name="Hacquard S."/>
        </authorList>
    </citation>
    <scope>NUCLEOTIDE SEQUENCE</scope>
    <source>
        <strain evidence="2">MPI-SDFR-AT-0120</strain>
    </source>
</reference>
<feature type="domain" description="SET" evidence="1">
    <location>
        <begin position="215"/>
        <end position="523"/>
    </location>
</feature>
<dbReference type="EMBL" id="JAGMVJ010000017">
    <property type="protein sequence ID" value="KAH7078210.1"/>
    <property type="molecule type" value="Genomic_DNA"/>
</dbReference>
<dbReference type="Proteomes" id="UP000813461">
    <property type="component" value="Unassembled WGS sequence"/>
</dbReference>
<organism evidence="2 3">
    <name type="scientific">Paraphoma chrysanthemicola</name>
    <dbReference type="NCBI Taxonomy" id="798071"/>
    <lineage>
        <taxon>Eukaryota</taxon>
        <taxon>Fungi</taxon>
        <taxon>Dikarya</taxon>
        <taxon>Ascomycota</taxon>
        <taxon>Pezizomycotina</taxon>
        <taxon>Dothideomycetes</taxon>
        <taxon>Pleosporomycetidae</taxon>
        <taxon>Pleosporales</taxon>
        <taxon>Pleosporineae</taxon>
        <taxon>Phaeosphaeriaceae</taxon>
        <taxon>Paraphoma</taxon>
    </lineage>
</organism>
<dbReference type="InterPro" id="IPR046341">
    <property type="entry name" value="SET_dom_sf"/>
</dbReference>
<evidence type="ECO:0000313" key="2">
    <source>
        <dbReference type="EMBL" id="KAH7078210.1"/>
    </source>
</evidence>
<comment type="caution">
    <text evidence="2">The sequence shown here is derived from an EMBL/GenBank/DDBJ whole genome shotgun (WGS) entry which is preliminary data.</text>
</comment>
<dbReference type="GO" id="GO:0005634">
    <property type="term" value="C:nucleus"/>
    <property type="evidence" value="ECO:0007669"/>
    <property type="project" value="TreeGrafter"/>
</dbReference>
<evidence type="ECO:0000313" key="3">
    <source>
        <dbReference type="Proteomes" id="UP000813461"/>
    </source>
</evidence>
<dbReference type="Gene3D" id="2.170.270.10">
    <property type="entry name" value="SET domain"/>
    <property type="match status" value="1"/>
</dbReference>
<dbReference type="SUPFAM" id="SSF82199">
    <property type="entry name" value="SET domain"/>
    <property type="match status" value="1"/>
</dbReference>
<sequence>MGASYKSKIKDLLALQSATSEQPYSIFHRIDLAKAYQSLGYPDLAAGDAYKALLLIDELVQEGEYHDEALEAAKEDSLSRDFDGMTINDVETKSSDGSNHLLEWTSTICYPRAYELLINSLIDCGNLRSASEYISRAKKRFPHNIAFELCDASLSSKLQAWCTAHGKLSNDVDIEDYPDRGMVRRENYPWNTHEPDRFTEDCLQFLNDEMASVAPKLEVRICELPLLTTHASIPSSSETIYVKQLGVFAKQEIPPGEQLLTEKSMLTAIARLHDAYCDACSLSLPKDREATLGARTNEVQSCEECEEVFFCSAECHDMAQDKYHPSVCGIDVDQAKVPAGEASADSLYTSLSIRALALAATQGLHPLDLPELRYIWGDYHGLDLDKIWSEDTSGQAVDAFRSVPQTLPFSFKSTVLTSLHILEKMDVNIFTHSDRYDTWVINTIYAKLRGTASARQGLDGRPEIGAVHPMWCLANHSCDPNVAWDWQGTMRLWSREELVNWDGRGPDAKPGVREGAEILSHYCDVRLPVNERREWAAGALGGDCVCRRCSWEAAQAPHADSN</sequence>
<dbReference type="PANTHER" id="PTHR12197">
    <property type="entry name" value="HISTONE-LYSINE N-METHYLTRANSFERASE SMYD"/>
    <property type="match status" value="1"/>
</dbReference>
<dbReference type="AlphaFoldDB" id="A0A8K0R0F6"/>
<protein>
    <recommendedName>
        <fullName evidence="1">SET domain-containing protein</fullName>
    </recommendedName>
</protein>
<dbReference type="PROSITE" id="PS50280">
    <property type="entry name" value="SET"/>
    <property type="match status" value="1"/>
</dbReference>
<dbReference type="InterPro" id="IPR001214">
    <property type="entry name" value="SET_dom"/>
</dbReference>
<dbReference type="OrthoDB" id="438641at2759"/>
<name>A0A8K0R0F6_9PLEO</name>
<gene>
    <name evidence="2" type="ORF">FB567DRAFT_533417</name>
</gene>
<proteinExistence type="predicted"/>
<dbReference type="PANTHER" id="PTHR12197:SF273">
    <property type="entry name" value="MYND-TYPE ZINC FINGER PROTEIN SAMB"/>
    <property type="match status" value="1"/>
</dbReference>
<evidence type="ECO:0000259" key="1">
    <source>
        <dbReference type="PROSITE" id="PS50280"/>
    </source>
</evidence>
<accession>A0A8K0R0F6</accession>
<keyword evidence="3" id="KW-1185">Reference proteome</keyword>